<reference evidence="2" key="2">
    <citation type="journal article" date="2020" name="Nat. Commun.">
        <title>Large-scale genome sequencing of mycorrhizal fungi provides insights into the early evolution of symbiotic traits.</title>
        <authorList>
            <person name="Miyauchi S."/>
            <person name="Kiss E."/>
            <person name="Kuo A."/>
            <person name="Drula E."/>
            <person name="Kohler A."/>
            <person name="Sanchez-Garcia M."/>
            <person name="Morin E."/>
            <person name="Andreopoulos B."/>
            <person name="Barry K.W."/>
            <person name="Bonito G."/>
            <person name="Buee M."/>
            <person name="Carver A."/>
            <person name="Chen C."/>
            <person name="Cichocki N."/>
            <person name="Clum A."/>
            <person name="Culley D."/>
            <person name="Crous P.W."/>
            <person name="Fauchery L."/>
            <person name="Girlanda M."/>
            <person name="Hayes R.D."/>
            <person name="Keri Z."/>
            <person name="LaButti K."/>
            <person name="Lipzen A."/>
            <person name="Lombard V."/>
            <person name="Magnuson J."/>
            <person name="Maillard F."/>
            <person name="Murat C."/>
            <person name="Nolan M."/>
            <person name="Ohm R.A."/>
            <person name="Pangilinan J."/>
            <person name="Pereira M.F."/>
            <person name="Perotto S."/>
            <person name="Peter M."/>
            <person name="Pfister S."/>
            <person name="Riley R."/>
            <person name="Sitrit Y."/>
            <person name="Stielow J.B."/>
            <person name="Szollosi G."/>
            <person name="Zifcakova L."/>
            <person name="Stursova M."/>
            <person name="Spatafora J.W."/>
            <person name="Tedersoo L."/>
            <person name="Vaario L.M."/>
            <person name="Yamada A."/>
            <person name="Yan M."/>
            <person name="Wang P."/>
            <person name="Xu J."/>
            <person name="Bruns T."/>
            <person name="Baldrian P."/>
            <person name="Vilgalys R."/>
            <person name="Dunand C."/>
            <person name="Henrissat B."/>
            <person name="Grigoriev I.V."/>
            <person name="Hibbett D."/>
            <person name="Nagy L.G."/>
            <person name="Martin F.M."/>
        </authorList>
    </citation>
    <scope>NUCLEOTIDE SEQUENCE</scope>
    <source>
        <strain evidence="2">Prilba</strain>
    </source>
</reference>
<evidence type="ECO:0000313" key="3">
    <source>
        <dbReference type="Proteomes" id="UP000759537"/>
    </source>
</evidence>
<accession>A0A9P5N5X9</accession>
<dbReference type="AlphaFoldDB" id="A0A9P5N5X9"/>
<dbReference type="EMBL" id="WHVB01000001">
    <property type="protein sequence ID" value="KAF8487183.1"/>
    <property type="molecule type" value="Genomic_DNA"/>
</dbReference>
<dbReference type="OrthoDB" id="10263741at2759"/>
<name>A0A9P5N5X9_9AGAM</name>
<comment type="caution">
    <text evidence="2">The sequence shown here is derived from an EMBL/GenBank/DDBJ whole genome shotgun (WGS) entry which is preliminary data.</text>
</comment>
<gene>
    <name evidence="2" type="ORF">DFH94DRAFT_17359</name>
</gene>
<proteinExistence type="predicted"/>
<evidence type="ECO:0000313" key="2">
    <source>
        <dbReference type="EMBL" id="KAF8487183.1"/>
    </source>
</evidence>
<dbReference type="Proteomes" id="UP000759537">
    <property type="component" value="Unassembled WGS sequence"/>
</dbReference>
<feature type="region of interest" description="Disordered" evidence="1">
    <location>
        <begin position="1"/>
        <end position="23"/>
    </location>
</feature>
<protein>
    <submittedName>
        <fullName evidence="2">Uncharacterized protein</fullName>
    </submittedName>
</protein>
<reference evidence="2" key="1">
    <citation type="submission" date="2019-10" db="EMBL/GenBank/DDBJ databases">
        <authorList>
            <consortium name="DOE Joint Genome Institute"/>
            <person name="Kuo A."/>
            <person name="Miyauchi S."/>
            <person name="Kiss E."/>
            <person name="Drula E."/>
            <person name="Kohler A."/>
            <person name="Sanchez-Garcia M."/>
            <person name="Andreopoulos B."/>
            <person name="Barry K.W."/>
            <person name="Bonito G."/>
            <person name="Buee M."/>
            <person name="Carver A."/>
            <person name="Chen C."/>
            <person name="Cichocki N."/>
            <person name="Clum A."/>
            <person name="Culley D."/>
            <person name="Crous P.W."/>
            <person name="Fauchery L."/>
            <person name="Girlanda M."/>
            <person name="Hayes R."/>
            <person name="Keri Z."/>
            <person name="LaButti K."/>
            <person name="Lipzen A."/>
            <person name="Lombard V."/>
            <person name="Magnuson J."/>
            <person name="Maillard F."/>
            <person name="Morin E."/>
            <person name="Murat C."/>
            <person name="Nolan M."/>
            <person name="Ohm R."/>
            <person name="Pangilinan J."/>
            <person name="Pereira M."/>
            <person name="Perotto S."/>
            <person name="Peter M."/>
            <person name="Riley R."/>
            <person name="Sitrit Y."/>
            <person name="Stielow B."/>
            <person name="Szollosi G."/>
            <person name="Zifcakova L."/>
            <person name="Stursova M."/>
            <person name="Spatafora J.W."/>
            <person name="Tedersoo L."/>
            <person name="Vaario L.-M."/>
            <person name="Yamada A."/>
            <person name="Yan M."/>
            <person name="Wang P."/>
            <person name="Xu J."/>
            <person name="Bruns T."/>
            <person name="Baldrian P."/>
            <person name="Vilgalys R."/>
            <person name="Henrissat B."/>
            <person name="Grigoriev I.V."/>
            <person name="Hibbett D."/>
            <person name="Nagy L.G."/>
            <person name="Martin F.M."/>
        </authorList>
    </citation>
    <scope>NUCLEOTIDE SEQUENCE</scope>
    <source>
        <strain evidence="2">Prilba</strain>
    </source>
</reference>
<evidence type="ECO:0000256" key="1">
    <source>
        <dbReference type="SAM" id="MobiDB-lite"/>
    </source>
</evidence>
<keyword evidence="3" id="KW-1185">Reference proteome</keyword>
<sequence length="82" mass="9259">MAIKIEGRLLEPPNQRAKNRTPPRGFSTLIKTMVIELDRDPAFKVVSQLQYCPDREDIMYVPSLCPFSPAISVAPKPFAPYP</sequence>
<organism evidence="2 3">
    <name type="scientific">Russula ochroleuca</name>
    <dbReference type="NCBI Taxonomy" id="152965"/>
    <lineage>
        <taxon>Eukaryota</taxon>
        <taxon>Fungi</taxon>
        <taxon>Dikarya</taxon>
        <taxon>Basidiomycota</taxon>
        <taxon>Agaricomycotina</taxon>
        <taxon>Agaricomycetes</taxon>
        <taxon>Russulales</taxon>
        <taxon>Russulaceae</taxon>
        <taxon>Russula</taxon>
    </lineage>
</organism>